<gene>
    <name evidence="3" type="ORF">NDU88_003309</name>
</gene>
<feature type="region of interest" description="Disordered" evidence="2">
    <location>
        <begin position="1"/>
        <end position="26"/>
    </location>
</feature>
<feature type="coiled-coil region" evidence="1">
    <location>
        <begin position="123"/>
        <end position="164"/>
    </location>
</feature>
<name>A0AAV7UC57_PLEWA</name>
<reference evidence="3" key="1">
    <citation type="journal article" date="2022" name="bioRxiv">
        <title>Sequencing and chromosome-scale assembly of the giantPleurodeles waltlgenome.</title>
        <authorList>
            <person name="Brown T."/>
            <person name="Elewa A."/>
            <person name="Iarovenko S."/>
            <person name="Subramanian E."/>
            <person name="Araus A.J."/>
            <person name="Petzold A."/>
            <person name="Susuki M."/>
            <person name="Suzuki K.-i.T."/>
            <person name="Hayashi T."/>
            <person name="Toyoda A."/>
            <person name="Oliveira C."/>
            <person name="Osipova E."/>
            <person name="Leigh N.D."/>
            <person name="Simon A."/>
            <person name="Yun M.H."/>
        </authorList>
    </citation>
    <scope>NUCLEOTIDE SEQUENCE</scope>
    <source>
        <strain evidence="3">20211129_DDA</strain>
        <tissue evidence="3">Liver</tissue>
    </source>
</reference>
<dbReference type="InterPro" id="IPR026674">
    <property type="entry name" value="FLACC1"/>
</dbReference>
<evidence type="ECO:0000313" key="3">
    <source>
        <dbReference type="EMBL" id="KAJ1186528.1"/>
    </source>
</evidence>
<feature type="region of interest" description="Disordered" evidence="2">
    <location>
        <begin position="361"/>
        <end position="384"/>
    </location>
</feature>
<evidence type="ECO:0000313" key="4">
    <source>
        <dbReference type="Proteomes" id="UP001066276"/>
    </source>
</evidence>
<dbReference type="PANTHER" id="PTHR21707">
    <property type="entry name" value="FLAGELLUM-ASSOCIATED COILED-COIL DOMAIN-CONTAINING PROTEIN 1"/>
    <property type="match status" value="1"/>
</dbReference>
<protein>
    <submittedName>
        <fullName evidence="3">Uncharacterized protein</fullName>
    </submittedName>
</protein>
<dbReference type="PANTHER" id="PTHR21707:SF42">
    <property type="entry name" value="FLAGELLUM-ASSOCIATED COILED-COIL DOMAIN-CONTAINING PROTEIN 1"/>
    <property type="match status" value="1"/>
</dbReference>
<dbReference type="EMBL" id="JANPWB010000005">
    <property type="protein sequence ID" value="KAJ1186528.1"/>
    <property type="molecule type" value="Genomic_DNA"/>
</dbReference>
<accession>A0AAV7UC57</accession>
<comment type="caution">
    <text evidence="3">The sequence shown here is derived from an EMBL/GenBank/DDBJ whole genome shotgun (WGS) entry which is preliminary data.</text>
</comment>
<dbReference type="GO" id="GO:0005737">
    <property type="term" value="C:cytoplasm"/>
    <property type="evidence" value="ECO:0007669"/>
    <property type="project" value="TreeGrafter"/>
</dbReference>
<keyword evidence="4" id="KW-1185">Reference proteome</keyword>
<dbReference type="AlphaFoldDB" id="A0AAV7UC57"/>
<sequence>MDPADRKSLQCPELKSGSRKSGRCSALPFSGAPPCSCWRAGRHVPPKSCPPLRARFRAPGMNSDCRSLNRTSTQSSREHLVISPGYCMTRCKEKIAVTLDEDFFGCFLDEKPKSPCPTRLEVNSDLEDTVNDLQEQISKLITMLEQERRDHRETQKNMKALQEGMSKELQQKCGAEVRRLQEAHAAELQVAEAQWKSTLEEQQAKMDKKIAILKEDYEHLQISFRAYKASLLEEMEEKWRKRESSWRETQEEEKNKALMQQSAAILKDVEKEKNDVWLNAQKTISTMHFKHSEEIESLLRKYEGAQEATQVQEKLKEKMDLLDAQKDCAAKLKREEVKHKEAMQAVMHANTELRRKLTVRRAVPTDPYVGASQSSSFDEQPCED</sequence>
<evidence type="ECO:0000256" key="2">
    <source>
        <dbReference type="SAM" id="MobiDB-lite"/>
    </source>
</evidence>
<organism evidence="3 4">
    <name type="scientific">Pleurodeles waltl</name>
    <name type="common">Iberian ribbed newt</name>
    <dbReference type="NCBI Taxonomy" id="8319"/>
    <lineage>
        <taxon>Eukaryota</taxon>
        <taxon>Metazoa</taxon>
        <taxon>Chordata</taxon>
        <taxon>Craniata</taxon>
        <taxon>Vertebrata</taxon>
        <taxon>Euteleostomi</taxon>
        <taxon>Amphibia</taxon>
        <taxon>Batrachia</taxon>
        <taxon>Caudata</taxon>
        <taxon>Salamandroidea</taxon>
        <taxon>Salamandridae</taxon>
        <taxon>Pleurodelinae</taxon>
        <taxon>Pleurodeles</taxon>
    </lineage>
</organism>
<evidence type="ECO:0000256" key="1">
    <source>
        <dbReference type="SAM" id="Coils"/>
    </source>
</evidence>
<dbReference type="Proteomes" id="UP001066276">
    <property type="component" value="Chromosome 3_1"/>
</dbReference>
<keyword evidence="1" id="KW-0175">Coiled coil</keyword>
<proteinExistence type="predicted"/>